<keyword evidence="2" id="KW-1185">Reference proteome</keyword>
<reference evidence="1" key="1">
    <citation type="submission" date="2016-08" db="EMBL/GenBank/DDBJ databases">
        <authorList>
            <person name="Ngugi D.K."/>
            <person name="Miyake S."/>
            <person name="Stingl U."/>
        </authorList>
    </citation>
    <scope>NUCLEOTIDE SEQUENCE</scope>
    <source>
        <strain evidence="1">SCG-B11WGA-EpuloA1</strain>
    </source>
</reference>
<dbReference type="EMBL" id="LJDB01000064">
    <property type="protein sequence ID" value="ONI39394.1"/>
    <property type="molecule type" value="Genomic_DNA"/>
</dbReference>
<accession>A0ACC8XAK1</accession>
<organism evidence="1 2">
    <name type="scientific">Candidatus Epulonipiscium fishelsonii</name>
    <dbReference type="NCBI Taxonomy" id="77094"/>
    <lineage>
        <taxon>Bacteria</taxon>
        <taxon>Bacillati</taxon>
        <taxon>Bacillota</taxon>
        <taxon>Clostridia</taxon>
        <taxon>Lachnospirales</taxon>
        <taxon>Lachnospiraceae</taxon>
        <taxon>Candidatus Epulonipiscium</taxon>
    </lineage>
</organism>
<name>A0ACC8XAK1_9FIRM</name>
<evidence type="ECO:0000313" key="2">
    <source>
        <dbReference type="Proteomes" id="UP000188605"/>
    </source>
</evidence>
<sequence>MLKIEYISTDKITINPYQPRKIFIQEELESLANLISVYGIIEPIVVRLVGNLYEIIIGERRFKASQILKMEEVPAIVVPFSDKNSATFPLSKNLHSKRINYFEESEAMHNLIDDFGYTLEELSKYLGKSQSYIMNKLKLKNLPEQVKNIVLENNLPETYVQEILKLPAEYYQMEALQEIILNQYNINQTQKLIVDIIERIIQKEARERIKFKITRKINDGYKLAVNTLMQSVELIKQSNIDVEYVVDEQDETYEIKIKILKN</sequence>
<gene>
    <name evidence="1" type="ORF">AN396_08295</name>
</gene>
<proteinExistence type="predicted"/>
<comment type="caution">
    <text evidence="1">The sequence shown here is derived from an EMBL/GenBank/DDBJ whole genome shotgun (WGS) entry which is preliminary data.</text>
</comment>
<dbReference type="Proteomes" id="UP000188605">
    <property type="component" value="Unassembled WGS sequence"/>
</dbReference>
<protein>
    <submittedName>
        <fullName evidence="1">Uncharacterized protein</fullName>
    </submittedName>
</protein>
<evidence type="ECO:0000313" key="1">
    <source>
        <dbReference type="EMBL" id="ONI39394.1"/>
    </source>
</evidence>